<comment type="caution">
    <text evidence="1">The sequence shown here is derived from an EMBL/GenBank/DDBJ whole genome shotgun (WGS) entry which is preliminary data.</text>
</comment>
<proteinExistence type="predicted"/>
<dbReference type="EMBL" id="DQAY01000008">
    <property type="protein sequence ID" value="HCO21674.1"/>
    <property type="molecule type" value="Genomic_DNA"/>
</dbReference>
<gene>
    <name evidence="1" type="ORF">DIT97_00855</name>
</gene>
<protein>
    <submittedName>
        <fullName evidence="1">Uncharacterized protein</fullName>
    </submittedName>
</protein>
<dbReference type="Proteomes" id="UP000263642">
    <property type="component" value="Unassembled WGS sequence"/>
</dbReference>
<sequence>MNPDEFSMHNPAVMMKESLHFNNRYLKPSRVVDLFYVDLFYRDADRLYSIQLTIPQFRPTAILFPIDHESGAAT</sequence>
<reference evidence="1 2" key="1">
    <citation type="journal article" date="2018" name="Nat. Biotechnol.">
        <title>A standardized bacterial taxonomy based on genome phylogeny substantially revises the tree of life.</title>
        <authorList>
            <person name="Parks D.H."/>
            <person name="Chuvochina M."/>
            <person name="Waite D.W."/>
            <person name="Rinke C."/>
            <person name="Skarshewski A."/>
            <person name="Chaumeil P.A."/>
            <person name="Hugenholtz P."/>
        </authorList>
    </citation>
    <scope>NUCLEOTIDE SEQUENCE [LARGE SCALE GENOMIC DNA]</scope>
    <source>
        <strain evidence="1">UBA9375</strain>
    </source>
</reference>
<evidence type="ECO:0000313" key="2">
    <source>
        <dbReference type="Proteomes" id="UP000263642"/>
    </source>
</evidence>
<accession>A0A3D3QYJ8</accession>
<organism evidence="1 2">
    <name type="scientific">Gimesia maris</name>
    <dbReference type="NCBI Taxonomy" id="122"/>
    <lineage>
        <taxon>Bacteria</taxon>
        <taxon>Pseudomonadati</taxon>
        <taxon>Planctomycetota</taxon>
        <taxon>Planctomycetia</taxon>
        <taxon>Planctomycetales</taxon>
        <taxon>Planctomycetaceae</taxon>
        <taxon>Gimesia</taxon>
    </lineage>
</organism>
<evidence type="ECO:0000313" key="1">
    <source>
        <dbReference type="EMBL" id="HCO21674.1"/>
    </source>
</evidence>
<name>A0A3D3QYJ8_9PLAN</name>
<dbReference type="AlphaFoldDB" id="A0A3D3QYJ8"/>